<dbReference type="EMBL" id="JABFUD020000023">
    <property type="protein sequence ID" value="KAI5060980.1"/>
    <property type="molecule type" value="Genomic_DNA"/>
</dbReference>
<dbReference type="Proteomes" id="UP000886520">
    <property type="component" value="Chromosome 23"/>
</dbReference>
<evidence type="ECO:0000313" key="5">
    <source>
        <dbReference type="Proteomes" id="UP000886520"/>
    </source>
</evidence>
<dbReference type="InterPro" id="IPR029006">
    <property type="entry name" value="ADF-H/Gelsolin-like_dom_sf"/>
</dbReference>
<evidence type="ECO:0000259" key="3">
    <source>
        <dbReference type="PROSITE" id="PS51263"/>
    </source>
</evidence>
<name>A0A9D4U424_ADICA</name>
<evidence type="ECO:0000313" key="4">
    <source>
        <dbReference type="EMBL" id="KAI5060980.1"/>
    </source>
</evidence>
<dbReference type="CDD" id="cd11286">
    <property type="entry name" value="ADF_cofilin_like"/>
    <property type="match status" value="1"/>
</dbReference>
<dbReference type="PANTHER" id="PTHR11913">
    <property type="entry name" value="COFILIN-RELATED"/>
    <property type="match status" value="1"/>
</dbReference>
<dbReference type="PROSITE" id="PS51263">
    <property type="entry name" value="ADF_H"/>
    <property type="match status" value="1"/>
</dbReference>
<dbReference type="GO" id="GO:0030042">
    <property type="term" value="P:actin filament depolymerization"/>
    <property type="evidence" value="ECO:0007669"/>
    <property type="project" value="InterPro"/>
</dbReference>
<evidence type="ECO:0000256" key="2">
    <source>
        <dbReference type="ARBA" id="ARBA00023203"/>
    </source>
</evidence>
<gene>
    <name evidence="4" type="ORF">GOP47_0023485</name>
</gene>
<dbReference type="GO" id="GO:0003779">
    <property type="term" value="F:actin binding"/>
    <property type="evidence" value="ECO:0007669"/>
    <property type="project" value="UniProtKB-KW"/>
</dbReference>
<dbReference type="InterPro" id="IPR002108">
    <property type="entry name" value="ADF-H"/>
</dbReference>
<dbReference type="InterPro" id="IPR017904">
    <property type="entry name" value="ADF/Cofilin"/>
</dbReference>
<keyword evidence="5" id="KW-1185">Reference proteome</keyword>
<dbReference type="GO" id="GO:0015629">
    <property type="term" value="C:actin cytoskeleton"/>
    <property type="evidence" value="ECO:0007669"/>
    <property type="project" value="InterPro"/>
</dbReference>
<accession>A0A9D4U424</accession>
<sequence length="138" mass="16184">MVNAASGVAVDDEYKVKFMELKRKKEYRYIIFKMDQAAPKITVEKTGAPNESYDEFTNSLPEGDCRYAVYHFEFVTKDNCQKSKIFFISWSPDVSRVRSKMLYASSKDRLKRELDVHHEVQATDTTEVDVERLKERCH</sequence>
<protein>
    <recommendedName>
        <fullName evidence="3">ADF-H domain-containing protein</fullName>
    </recommendedName>
</protein>
<comment type="similarity">
    <text evidence="1">Belongs to the actin-binding proteins ADF family.</text>
</comment>
<dbReference type="Gene3D" id="3.40.20.10">
    <property type="entry name" value="Severin"/>
    <property type="match status" value="1"/>
</dbReference>
<dbReference type="SUPFAM" id="SSF55753">
    <property type="entry name" value="Actin depolymerizing proteins"/>
    <property type="match status" value="1"/>
</dbReference>
<feature type="domain" description="ADF-H" evidence="3">
    <location>
        <begin position="5"/>
        <end position="138"/>
    </location>
</feature>
<comment type="caution">
    <text evidence="4">The sequence shown here is derived from an EMBL/GenBank/DDBJ whole genome shotgun (WGS) entry which is preliminary data.</text>
</comment>
<dbReference type="AlphaFoldDB" id="A0A9D4U424"/>
<dbReference type="OrthoDB" id="10249245at2759"/>
<organism evidence="4 5">
    <name type="scientific">Adiantum capillus-veneris</name>
    <name type="common">Maidenhair fern</name>
    <dbReference type="NCBI Taxonomy" id="13818"/>
    <lineage>
        <taxon>Eukaryota</taxon>
        <taxon>Viridiplantae</taxon>
        <taxon>Streptophyta</taxon>
        <taxon>Embryophyta</taxon>
        <taxon>Tracheophyta</taxon>
        <taxon>Polypodiopsida</taxon>
        <taxon>Polypodiidae</taxon>
        <taxon>Polypodiales</taxon>
        <taxon>Pteridineae</taxon>
        <taxon>Pteridaceae</taxon>
        <taxon>Vittarioideae</taxon>
        <taxon>Adiantum</taxon>
    </lineage>
</organism>
<dbReference type="SMART" id="SM00102">
    <property type="entry name" value="ADF"/>
    <property type="match status" value="1"/>
</dbReference>
<reference evidence="4" key="1">
    <citation type="submission" date="2021-01" db="EMBL/GenBank/DDBJ databases">
        <title>Adiantum capillus-veneris genome.</title>
        <authorList>
            <person name="Fang Y."/>
            <person name="Liao Q."/>
        </authorList>
    </citation>
    <scope>NUCLEOTIDE SEQUENCE</scope>
    <source>
        <strain evidence="4">H3</strain>
        <tissue evidence="4">Leaf</tissue>
    </source>
</reference>
<proteinExistence type="inferred from homology"/>
<dbReference type="Pfam" id="PF00241">
    <property type="entry name" value="Cofilin_ADF"/>
    <property type="match status" value="1"/>
</dbReference>
<evidence type="ECO:0000256" key="1">
    <source>
        <dbReference type="ARBA" id="ARBA00006844"/>
    </source>
</evidence>
<keyword evidence="2" id="KW-0009">Actin-binding</keyword>